<dbReference type="Gene3D" id="3.30.1460.30">
    <property type="entry name" value="YgaC/TfoX-N like chaperone"/>
    <property type="match status" value="1"/>
</dbReference>
<evidence type="ECO:0000259" key="2">
    <source>
        <dbReference type="Pfam" id="PF04994"/>
    </source>
</evidence>
<dbReference type="OrthoDB" id="4225809at2"/>
<reference evidence="4 5" key="1">
    <citation type="submission" date="2016-03" db="EMBL/GenBank/DDBJ databases">
        <title>Genome sequence of Providencia stuartii strain, isolated from the salivary glands of larval Lucilia sericata.</title>
        <authorList>
            <person name="Yuan Y."/>
            <person name="Zhang Y."/>
            <person name="Fu S."/>
            <person name="Crippen T.L."/>
            <person name="Visi D."/>
            <person name="Benbow M.E."/>
            <person name="Allen M."/>
            <person name="Tomberlin J.K."/>
            <person name="Sze S.-H."/>
            <person name="Tarone A.M."/>
        </authorList>
    </citation>
    <scope>NUCLEOTIDE SEQUENCE [LARGE SCALE GENOMIC DNA]</scope>
    <source>
        <strain evidence="4 5">Crippen</strain>
    </source>
</reference>
<feature type="domain" description="TfoX N-terminal" evidence="1">
    <location>
        <begin position="23"/>
        <end position="113"/>
    </location>
</feature>
<dbReference type="SUPFAM" id="SSF159894">
    <property type="entry name" value="YgaC/TfoX-N like"/>
    <property type="match status" value="1"/>
</dbReference>
<dbReference type="InterPro" id="IPR047525">
    <property type="entry name" value="TfoX-like"/>
</dbReference>
<dbReference type="Proteomes" id="UP000179588">
    <property type="component" value="Unassembled WGS sequence"/>
</dbReference>
<reference evidence="3" key="2">
    <citation type="submission" date="2024-02" db="EMBL/GenBank/DDBJ databases">
        <authorList>
            <consortium name="Clinical and Environmental Microbiology Branch: Whole genome sequencing antimicrobial resistance pathogens in the healthcare setting"/>
        </authorList>
    </citation>
    <scope>NUCLEOTIDE SEQUENCE</scope>
    <source>
        <strain evidence="3">2021GO-0154</strain>
    </source>
</reference>
<evidence type="ECO:0000259" key="1">
    <source>
        <dbReference type="Pfam" id="PF04993"/>
    </source>
</evidence>
<dbReference type="InterPro" id="IPR026256">
    <property type="entry name" value="TfoX-like_gammaprotbact"/>
</dbReference>
<accession>A0A1S1HX74</accession>
<dbReference type="AlphaFoldDB" id="A0A1S1HX74"/>
<dbReference type="InterPro" id="IPR007076">
    <property type="entry name" value="TfoX_N"/>
</dbReference>
<proteinExistence type="predicted"/>
<dbReference type="Gene3D" id="1.10.150.20">
    <property type="entry name" value="5' to 3' exonuclease, C-terminal subdomain"/>
    <property type="match status" value="1"/>
</dbReference>
<dbReference type="PANTHER" id="PTHR36121">
    <property type="entry name" value="PROTEIN SXY"/>
    <property type="match status" value="1"/>
</dbReference>
<dbReference type="Pfam" id="PF04993">
    <property type="entry name" value="TfoX_N"/>
    <property type="match status" value="1"/>
</dbReference>
<name>A0A1S1HX74_PROST</name>
<evidence type="ECO:0000313" key="5">
    <source>
        <dbReference type="Proteomes" id="UP000179588"/>
    </source>
</evidence>
<dbReference type="RefSeq" id="WP_070924864.1">
    <property type="nucleotide sequence ID" value="NZ_CANMXG010000002.1"/>
</dbReference>
<organism evidence="4 5">
    <name type="scientific">Providencia stuartii</name>
    <dbReference type="NCBI Taxonomy" id="588"/>
    <lineage>
        <taxon>Bacteria</taxon>
        <taxon>Pseudomonadati</taxon>
        <taxon>Pseudomonadota</taxon>
        <taxon>Gammaproteobacteria</taxon>
        <taxon>Enterobacterales</taxon>
        <taxon>Morganellaceae</taxon>
        <taxon>Providencia</taxon>
    </lineage>
</organism>
<dbReference type="PIRSF" id="PIRSF028788">
    <property type="entry name" value="TfoX_Sxy"/>
    <property type="match status" value="1"/>
</dbReference>
<keyword evidence="5" id="KW-1185">Reference proteome</keyword>
<evidence type="ECO:0000313" key="3">
    <source>
        <dbReference type="EMBL" id="EMJ5135607.1"/>
    </source>
</evidence>
<gene>
    <name evidence="4" type="ORF">A3Q29_00695</name>
    <name evidence="3" type="ORF">RG298_003367</name>
</gene>
<comment type="caution">
    <text evidence="4">The sequence shown here is derived from an EMBL/GenBank/DDBJ whole genome shotgun (WGS) entry which is preliminary data.</text>
</comment>
<feature type="domain" description="TfoX C-terminal" evidence="2">
    <location>
        <begin position="126"/>
        <end position="204"/>
    </location>
</feature>
<dbReference type="EMBL" id="ABMABF030000012">
    <property type="protein sequence ID" value="EMJ5135607.1"/>
    <property type="molecule type" value="Genomic_DNA"/>
</dbReference>
<protein>
    <submittedName>
        <fullName evidence="4">Regulator</fullName>
    </submittedName>
    <submittedName>
        <fullName evidence="3">TfoX/Sxy family DNA transformation protein</fullName>
    </submittedName>
</protein>
<dbReference type="InterPro" id="IPR007077">
    <property type="entry name" value="TfoX_C"/>
</dbReference>
<dbReference type="PANTHER" id="PTHR36121:SF1">
    <property type="entry name" value="PROTEIN SXY"/>
    <property type="match status" value="1"/>
</dbReference>
<dbReference type="Pfam" id="PF04994">
    <property type="entry name" value="TfoX_C"/>
    <property type="match status" value="1"/>
</dbReference>
<dbReference type="EMBL" id="LVIE01000001">
    <property type="protein sequence ID" value="OHT25903.1"/>
    <property type="molecule type" value="Genomic_DNA"/>
</dbReference>
<evidence type="ECO:0000313" key="4">
    <source>
        <dbReference type="EMBL" id="OHT25903.1"/>
    </source>
</evidence>
<dbReference type="GO" id="GO:0030420">
    <property type="term" value="P:establishment of competence for transformation"/>
    <property type="evidence" value="ECO:0007669"/>
    <property type="project" value="InterPro"/>
</dbReference>
<sequence>MNTHKEFGCMSLMEKNDYWLDQLLKRFGEIKRKNHFGGDCLIIDNAIIGLILEGWFYLRGCLFARSYFESINLERLIFSKKGIPLELRYYRVSEQIWHNEELLMHCIDLAYRSALEEKKIKLSMVTRIKDLPNMNMSVERALGKIGIHKAEDLREIGAKACFLKLKQFGRFPPSIKLLIGLAGAIEGYHSAVLPTPIKQELINWYNSVG</sequence>